<dbReference type="InterPro" id="IPR043129">
    <property type="entry name" value="ATPase_NBD"/>
</dbReference>
<dbReference type="InterPro" id="IPR000600">
    <property type="entry name" value="ROK"/>
</dbReference>
<dbReference type="PANTHER" id="PTHR18964:SF149">
    <property type="entry name" value="BIFUNCTIONAL UDP-N-ACETYLGLUCOSAMINE 2-EPIMERASE_N-ACETYLMANNOSAMINE KINASE"/>
    <property type="match status" value="1"/>
</dbReference>
<reference evidence="2 3" key="1">
    <citation type="submission" date="2017-05" db="EMBL/GenBank/DDBJ databases">
        <authorList>
            <person name="Varghese N."/>
            <person name="Submissions S."/>
        </authorList>
    </citation>
    <scope>NUCLEOTIDE SEQUENCE [LARGE SCALE GENOMIC DNA]</scope>
    <source>
        <strain evidence="2 3">DSM 21985</strain>
    </source>
</reference>
<evidence type="ECO:0000313" key="3">
    <source>
        <dbReference type="Proteomes" id="UP000317557"/>
    </source>
</evidence>
<dbReference type="Gene3D" id="3.30.420.40">
    <property type="match status" value="2"/>
</dbReference>
<dbReference type="EMBL" id="FXTP01000014">
    <property type="protein sequence ID" value="SMO88962.1"/>
    <property type="molecule type" value="Genomic_DNA"/>
</dbReference>
<sequence length="363" mass="39641">MKQPPIILTLDAGGTNFSFSAIQQEQQLGDTLALPAQAEDLDQCIAYLKQGFLELIKELDQKPSAISFAFPGPADYRHGVIGELPNLPAFRGGGVPLGPILEEEFQLPVFINNDGCLFAYGESKAGFLPWVNKRLEEAGNPKRYKNLVGITLGTGFGVGVSINGMMLEGDNSAAAEAWKFRNKRHPYSFAEDTISIRALKRMYAEQIAMDPAKAPEPYEIYKISKGEAEGVQPAAREAFLRYGEVLGDAVATLVSIFDGLIVIGGGIAGAYPLFAGAMMDQLNSSFELLNGKKSSRIIQKMYNIEQDWALKEFLKNEVKEVELPSTSRKVPYFEKKKSGVGLSRLGTSQAITLGAYHYAVSQL</sequence>
<proteinExistence type="inferred from homology"/>
<dbReference type="GO" id="GO:0016301">
    <property type="term" value="F:kinase activity"/>
    <property type="evidence" value="ECO:0007669"/>
    <property type="project" value="UniProtKB-KW"/>
</dbReference>
<organism evidence="2 3">
    <name type="scientific">Gracilimonas mengyeensis</name>
    <dbReference type="NCBI Taxonomy" id="1302730"/>
    <lineage>
        <taxon>Bacteria</taxon>
        <taxon>Pseudomonadati</taxon>
        <taxon>Balneolota</taxon>
        <taxon>Balneolia</taxon>
        <taxon>Balneolales</taxon>
        <taxon>Balneolaceae</taxon>
        <taxon>Gracilimonas</taxon>
    </lineage>
</organism>
<dbReference type="OrthoDB" id="9810372at2"/>
<comment type="similarity">
    <text evidence="1">Belongs to the ROK (NagC/XylR) family.</text>
</comment>
<protein>
    <submittedName>
        <fullName evidence="2">Glucokinase</fullName>
    </submittedName>
</protein>
<dbReference type="CDD" id="cd23763">
    <property type="entry name" value="ASKHA_ATPase_ROK"/>
    <property type="match status" value="1"/>
</dbReference>
<keyword evidence="2" id="KW-0808">Transferase</keyword>
<gene>
    <name evidence="2" type="ORF">SAMN06265219_11439</name>
</gene>
<accession>A0A521EY62</accession>
<dbReference type="Pfam" id="PF00480">
    <property type="entry name" value="ROK"/>
    <property type="match status" value="1"/>
</dbReference>
<dbReference type="AlphaFoldDB" id="A0A521EY62"/>
<keyword evidence="2" id="KW-0418">Kinase</keyword>
<dbReference type="SUPFAM" id="SSF53067">
    <property type="entry name" value="Actin-like ATPase domain"/>
    <property type="match status" value="1"/>
</dbReference>
<dbReference type="RefSeq" id="WP_142455497.1">
    <property type="nucleotide sequence ID" value="NZ_FXTP01000014.1"/>
</dbReference>
<name>A0A521EY62_9BACT</name>
<keyword evidence="3" id="KW-1185">Reference proteome</keyword>
<evidence type="ECO:0000313" key="2">
    <source>
        <dbReference type="EMBL" id="SMO88962.1"/>
    </source>
</evidence>
<dbReference type="PANTHER" id="PTHR18964">
    <property type="entry name" value="ROK (REPRESSOR, ORF, KINASE) FAMILY"/>
    <property type="match status" value="1"/>
</dbReference>
<dbReference type="Proteomes" id="UP000317557">
    <property type="component" value="Unassembled WGS sequence"/>
</dbReference>
<evidence type="ECO:0000256" key="1">
    <source>
        <dbReference type="ARBA" id="ARBA00006479"/>
    </source>
</evidence>